<comment type="caution">
    <text evidence="1">The sequence shown here is derived from an EMBL/GenBank/DDBJ whole genome shotgun (WGS) entry which is preliminary data.</text>
</comment>
<organism evidence="1 2">
    <name type="scientific">Alishewanella tabrizica</name>
    <dbReference type="NCBI Taxonomy" id="671278"/>
    <lineage>
        <taxon>Bacteria</taxon>
        <taxon>Pseudomonadati</taxon>
        <taxon>Pseudomonadota</taxon>
        <taxon>Gammaproteobacteria</taxon>
        <taxon>Alteromonadales</taxon>
        <taxon>Alteromonadaceae</taxon>
        <taxon>Alishewanella</taxon>
    </lineage>
</organism>
<accession>A0ABQ2WBR3</accession>
<evidence type="ECO:0000313" key="2">
    <source>
        <dbReference type="Proteomes" id="UP000634667"/>
    </source>
</evidence>
<name>A0ABQ2WBR3_9ALTE</name>
<gene>
    <name evidence="1" type="ORF">GCM10008111_00050</name>
</gene>
<dbReference type="RefSeq" id="WP_189479233.1">
    <property type="nucleotide sequence ID" value="NZ_BMYR01000001.1"/>
</dbReference>
<sequence>MQKAKSKLPAAKAAGNVKHANDVFNQVSLLWQLGDWQALSAFDQADFDASSNAGYCYLYVAIANFQLSDSAAGKVLISKAIAAGVEPTTATKMLLSSVYNNFGNMAFLNQNEPAAMANYQHALQLLNGFEPSKSHLNTRVKNQLELIAQGTDAAFKRRLVNQSYYFNALDYRNLVFDTLYLTPKYYDSPVSTFLLPVAYWLVAALKPNSVISLATDSAAFHFAICQALVNSSEELEYKKLYLDTSLLDNETLSQAEGHQKKWYSGLSSFLSRTELSEFSEAVANTIDLLTIDCCQTMQQLISTIAKYRTHFSDKACVLVATQYFHFDEALLSDVELNGWFSFDLDKKLVLLDFSKGCMGPIQQLCALQQNYAQKFEFLRIVKYFSNYAIKSYSDFTGYAISPEAKTTELQLFLPHEETGAYSEINSIKTRVELDQWQTISIPFQCSKKHKLRFDPCSAISIVNFEYFFIKNAFTDNIIFELLHDNEFSGIAVSGTCVRLSNIDNNYTLFSFGNDPIMIIEKLAAENDVESYYLETKILIQSNISSVVNLL</sequence>
<protein>
    <submittedName>
        <fullName evidence="1">Uncharacterized protein</fullName>
    </submittedName>
</protein>
<dbReference type="EMBL" id="BMYR01000001">
    <property type="protein sequence ID" value="GGW48443.1"/>
    <property type="molecule type" value="Genomic_DNA"/>
</dbReference>
<proteinExistence type="predicted"/>
<keyword evidence="2" id="KW-1185">Reference proteome</keyword>
<reference evidence="2" key="1">
    <citation type="journal article" date="2019" name="Int. J. Syst. Evol. Microbiol.">
        <title>The Global Catalogue of Microorganisms (GCM) 10K type strain sequencing project: providing services to taxonomists for standard genome sequencing and annotation.</title>
        <authorList>
            <consortium name="The Broad Institute Genomics Platform"/>
            <consortium name="The Broad Institute Genome Sequencing Center for Infectious Disease"/>
            <person name="Wu L."/>
            <person name="Ma J."/>
        </authorList>
    </citation>
    <scope>NUCLEOTIDE SEQUENCE [LARGE SCALE GENOMIC DNA]</scope>
    <source>
        <strain evidence="2">KCTC 23723</strain>
    </source>
</reference>
<dbReference type="Proteomes" id="UP000634667">
    <property type="component" value="Unassembled WGS sequence"/>
</dbReference>
<evidence type="ECO:0000313" key="1">
    <source>
        <dbReference type="EMBL" id="GGW48443.1"/>
    </source>
</evidence>